<gene>
    <name evidence="11" type="ORF">S01H4_32672</name>
</gene>
<dbReference type="InterPro" id="IPR051045">
    <property type="entry name" value="TonB-dependent_transducer"/>
</dbReference>
<evidence type="ECO:0000313" key="11">
    <source>
        <dbReference type="EMBL" id="GAG75074.1"/>
    </source>
</evidence>
<evidence type="ECO:0000256" key="3">
    <source>
        <dbReference type="ARBA" id="ARBA00022448"/>
    </source>
</evidence>
<dbReference type="PANTHER" id="PTHR33446">
    <property type="entry name" value="PROTEIN TONB-RELATED"/>
    <property type="match status" value="1"/>
</dbReference>
<keyword evidence="4" id="KW-1003">Cell membrane</keyword>
<evidence type="ECO:0000259" key="10">
    <source>
        <dbReference type="PROSITE" id="PS52015"/>
    </source>
</evidence>
<protein>
    <recommendedName>
        <fullName evidence="10">TonB C-terminal domain-containing protein</fullName>
    </recommendedName>
</protein>
<dbReference type="PROSITE" id="PS52015">
    <property type="entry name" value="TONB_CTD"/>
    <property type="match status" value="1"/>
</dbReference>
<evidence type="ECO:0000256" key="9">
    <source>
        <dbReference type="ARBA" id="ARBA00023136"/>
    </source>
</evidence>
<dbReference type="InterPro" id="IPR037682">
    <property type="entry name" value="TonB_C"/>
</dbReference>
<comment type="similarity">
    <text evidence="2">Belongs to the TonB family.</text>
</comment>
<sequence length="158" mass="17879">MKVVDDKYLEIRLKKGVLKLRLEKPKDNAEPVKPDKPVEKNPDEVFVIVEDVPHFPGGNQALQEYLASNIHYPEKAKEEGISGTVLVRFTVDESGIVKNVILDKKLHPQLDKEALRVISSMPEWQPGFQRGKAVPVELLIPVEFKLLIDKVPAQNILK</sequence>
<comment type="subcellular location">
    <subcellularLocation>
        <location evidence="1">Cell inner membrane</location>
        <topology evidence="1">Single-pass membrane protein</topology>
        <orientation evidence="1">Periplasmic side</orientation>
    </subcellularLocation>
</comment>
<organism evidence="11">
    <name type="scientific">marine sediment metagenome</name>
    <dbReference type="NCBI Taxonomy" id="412755"/>
    <lineage>
        <taxon>unclassified sequences</taxon>
        <taxon>metagenomes</taxon>
        <taxon>ecological metagenomes</taxon>
    </lineage>
</organism>
<keyword evidence="5" id="KW-0997">Cell inner membrane</keyword>
<dbReference type="SUPFAM" id="SSF74653">
    <property type="entry name" value="TolA/TonB C-terminal domain"/>
    <property type="match status" value="1"/>
</dbReference>
<keyword evidence="3" id="KW-0813">Transport</keyword>
<dbReference type="NCBIfam" id="TIGR01352">
    <property type="entry name" value="tonB_Cterm"/>
    <property type="match status" value="1"/>
</dbReference>
<evidence type="ECO:0000256" key="4">
    <source>
        <dbReference type="ARBA" id="ARBA00022475"/>
    </source>
</evidence>
<reference evidence="11" key="1">
    <citation type="journal article" date="2014" name="Front. Microbiol.">
        <title>High frequency of phylogenetically diverse reductive dehalogenase-homologous genes in deep subseafloor sedimentary metagenomes.</title>
        <authorList>
            <person name="Kawai M."/>
            <person name="Futagami T."/>
            <person name="Toyoda A."/>
            <person name="Takaki Y."/>
            <person name="Nishi S."/>
            <person name="Hori S."/>
            <person name="Arai W."/>
            <person name="Tsubouchi T."/>
            <person name="Morono Y."/>
            <person name="Uchiyama I."/>
            <person name="Ito T."/>
            <person name="Fujiyama A."/>
            <person name="Inagaki F."/>
            <person name="Takami H."/>
        </authorList>
    </citation>
    <scope>NUCLEOTIDE SEQUENCE</scope>
    <source>
        <strain evidence="11">Expedition CK06-06</strain>
    </source>
</reference>
<dbReference type="GO" id="GO:0055085">
    <property type="term" value="P:transmembrane transport"/>
    <property type="evidence" value="ECO:0007669"/>
    <property type="project" value="InterPro"/>
</dbReference>
<keyword evidence="9" id="KW-0472">Membrane</keyword>
<dbReference type="GO" id="GO:0098797">
    <property type="term" value="C:plasma membrane protein complex"/>
    <property type="evidence" value="ECO:0007669"/>
    <property type="project" value="TreeGrafter"/>
</dbReference>
<dbReference type="Pfam" id="PF03544">
    <property type="entry name" value="TonB_C"/>
    <property type="match status" value="1"/>
</dbReference>
<evidence type="ECO:0000256" key="1">
    <source>
        <dbReference type="ARBA" id="ARBA00004383"/>
    </source>
</evidence>
<evidence type="ECO:0000256" key="6">
    <source>
        <dbReference type="ARBA" id="ARBA00022692"/>
    </source>
</evidence>
<proteinExistence type="inferred from homology"/>
<evidence type="ECO:0000256" key="8">
    <source>
        <dbReference type="ARBA" id="ARBA00022989"/>
    </source>
</evidence>
<name>X0ZZU0_9ZZZZ</name>
<comment type="caution">
    <text evidence="11">The sequence shown here is derived from an EMBL/GenBank/DDBJ whole genome shotgun (WGS) entry which is preliminary data.</text>
</comment>
<dbReference type="GO" id="GO:0015031">
    <property type="term" value="P:protein transport"/>
    <property type="evidence" value="ECO:0007669"/>
    <property type="project" value="UniProtKB-KW"/>
</dbReference>
<dbReference type="AlphaFoldDB" id="X0ZZU0"/>
<keyword evidence="6" id="KW-0812">Transmembrane</keyword>
<dbReference type="Gene3D" id="3.30.1150.10">
    <property type="match status" value="1"/>
</dbReference>
<dbReference type="InterPro" id="IPR006260">
    <property type="entry name" value="TonB/TolA_C"/>
</dbReference>
<evidence type="ECO:0000256" key="5">
    <source>
        <dbReference type="ARBA" id="ARBA00022519"/>
    </source>
</evidence>
<evidence type="ECO:0000256" key="2">
    <source>
        <dbReference type="ARBA" id="ARBA00006555"/>
    </source>
</evidence>
<keyword evidence="7" id="KW-0653">Protein transport</keyword>
<dbReference type="PANTHER" id="PTHR33446:SF2">
    <property type="entry name" value="PROTEIN TONB"/>
    <property type="match status" value="1"/>
</dbReference>
<feature type="domain" description="TonB C-terminal" evidence="10">
    <location>
        <begin position="57"/>
        <end position="153"/>
    </location>
</feature>
<keyword evidence="8" id="KW-1133">Transmembrane helix</keyword>
<accession>X0ZZU0</accession>
<dbReference type="GO" id="GO:0031992">
    <property type="term" value="F:energy transducer activity"/>
    <property type="evidence" value="ECO:0007669"/>
    <property type="project" value="TreeGrafter"/>
</dbReference>
<evidence type="ECO:0000256" key="7">
    <source>
        <dbReference type="ARBA" id="ARBA00022927"/>
    </source>
</evidence>
<dbReference type="EMBL" id="BART01017109">
    <property type="protein sequence ID" value="GAG75074.1"/>
    <property type="molecule type" value="Genomic_DNA"/>
</dbReference>